<proteinExistence type="predicted"/>
<dbReference type="GO" id="GO:0016787">
    <property type="term" value="F:hydrolase activity"/>
    <property type="evidence" value="ECO:0007669"/>
    <property type="project" value="UniProtKB-KW"/>
</dbReference>
<dbReference type="Proteomes" id="UP001595960">
    <property type="component" value="Unassembled WGS sequence"/>
</dbReference>
<protein>
    <submittedName>
        <fullName evidence="4">CPBP family intramembrane glutamic endopeptidase</fullName>
        <ecNumber evidence="4">3.4.-.-</ecNumber>
    </submittedName>
</protein>
<evidence type="ECO:0000313" key="4">
    <source>
        <dbReference type="EMBL" id="MFC4828183.1"/>
    </source>
</evidence>
<dbReference type="EMBL" id="JBHSJC010000001">
    <property type="protein sequence ID" value="MFC4828183.1"/>
    <property type="molecule type" value="Genomic_DNA"/>
</dbReference>
<feature type="transmembrane region" description="Helical" evidence="2">
    <location>
        <begin position="196"/>
        <end position="220"/>
    </location>
</feature>
<comment type="caution">
    <text evidence="4">The sequence shown here is derived from an EMBL/GenBank/DDBJ whole genome shotgun (WGS) entry which is preliminary data.</text>
</comment>
<dbReference type="PANTHER" id="PTHR35797:SF1">
    <property type="entry name" value="PROTEASE"/>
    <property type="match status" value="1"/>
</dbReference>
<feature type="transmembrane region" description="Helical" evidence="2">
    <location>
        <begin position="42"/>
        <end position="61"/>
    </location>
</feature>
<keyword evidence="2" id="KW-0812">Transmembrane</keyword>
<evidence type="ECO:0000259" key="3">
    <source>
        <dbReference type="Pfam" id="PF02517"/>
    </source>
</evidence>
<dbReference type="PANTHER" id="PTHR35797">
    <property type="entry name" value="PROTEASE-RELATED"/>
    <property type="match status" value="1"/>
</dbReference>
<accession>A0ABV9R243</accession>
<feature type="transmembrane region" description="Helical" evidence="2">
    <location>
        <begin position="155"/>
        <end position="175"/>
    </location>
</feature>
<feature type="transmembrane region" description="Helical" evidence="2">
    <location>
        <begin position="226"/>
        <end position="247"/>
    </location>
</feature>
<dbReference type="RefSeq" id="WP_204391147.1">
    <property type="nucleotide sequence ID" value="NZ_JAFBBW010000001.1"/>
</dbReference>
<dbReference type="InterPro" id="IPR042150">
    <property type="entry name" value="MmRce1-like"/>
</dbReference>
<keyword evidence="2" id="KW-0472">Membrane</keyword>
<keyword evidence="5" id="KW-1185">Reference proteome</keyword>
<evidence type="ECO:0000256" key="1">
    <source>
        <dbReference type="SAM" id="MobiDB-lite"/>
    </source>
</evidence>
<feature type="transmembrane region" description="Helical" evidence="2">
    <location>
        <begin position="81"/>
        <end position="99"/>
    </location>
</feature>
<evidence type="ECO:0000256" key="2">
    <source>
        <dbReference type="SAM" id="Phobius"/>
    </source>
</evidence>
<feature type="transmembrane region" description="Helical" evidence="2">
    <location>
        <begin position="111"/>
        <end position="135"/>
    </location>
</feature>
<evidence type="ECO:0000313" key="5">
    <source>
        <dbReference type="Proteomes" id="UP001595960"/>
    </source>
</evidence>
<dbReference type="InterPro" id="IPR003675">
    <property type="entry name" value="Rce1/LyrA-like_dom"/>
</dbReference>
<feature type="transmembrane region" description="Helical" evidence="2">
    <location>
        <begin position="254"/>
        <end position="272"/>
    </location>
</feature>
<sequence>MTDHRTDAATASIHPTAPQPDEHLLPLSRHPLRADRTTRRQFTAYGLTLAALLPGGAAIAVAEGVDLRTLETASPLGQLALFGAAFAPTVAMLVAWAVGQRGPDWGFRRTPWRSVGIAWLFSVVAVFSSYAAGWLTGVAGFDPARLEAGTGMPPLVALAVGLLPGVLPFVLLAIGEQLGWSSFLTVRLAALRGPDVTALVVGLGWAACHVPMMLFVPGAVADGVPMAWAVSMFAIQTLAFAFPMVWLRLRTRSIWPVLVLHATLNAAIYFVAEFVTVPTAASEWFIGEGGVFTAAGAVLAVLVTIPLWRGPRAERAAVLAGRFGTSASPERPRRASKRRRGAEAAADVA</sequence>
<name>A0ABV9R243_9MICO</name>
<organism evidence="4 5">
    <name type="scientific">Agromyces aurantiacus</name>
    <dbReference type="NCBI Taxonomy" id="165814"/>
    <lineage>
        <taxon>Bacteria</taxon>
        <taxon>Bacillati</taxon>
        <taxon>Actinomycetota</taxon>
        <taxon>Actinomycetes</taxon>
        <taxon>Micrococcales</taxon>
        <taxon>Microbacteriaceae</taxon>
        <taxon>Agromyces</taxon>
    </lineage>
</organism>
<dbReference type="EC" id="3.4.-.-" evidence="4"/>
<keyword evidence="4" id="KW-0378">Hydrolase</keyword>
<keyword evidence="2" id="KW-1133">Transmembrane helix</keyword>
<feature type="region of interest" description="Disordered" evidence="1">
    <location>
        <begin position="324"/>
        <end position="349"/>
    </location>
</feature>
<dbReference type="Pfam" id="PF02517">
    <property type="entry name" value="Rce1-like"/>
    <property type="match status" value="1"/>
</dbReference>
<gene>
    <name evidence="4" type="ORF">ACFPER_05230</name>
</gene>
<feature type="region of interest" description="Disordered" evidence="1">
    <location>
        <begin position="1"/>
        <end position="30"/>
    </location>
</feature>
<feature type="domain" description="CAAX prenyl protease 2/Lysostaphin resistance protein A-like" evidence="3">
    <location>
        <begin position="163"/>
        <end position="266"/>
    </location>
</feature>
<reference evidence="5" key="1">
    <citation type="journal article" date="2019" name="Int. J. Syst. Evol. Microbiol.">
        <title>The Global Catalogue of Microorganisms (GCM) 10K type strain sequencing project: providing services to taxonomists for standard genome sequencing and annotation.</title>
        <authorList>
            <consortium name="The Broad Institute Genomics Platform"/>
            <consortium name="The Broad Institute Genome Sequencing Center for Infectious Disease"/>
            <person name="Wu L."/>
            <person name="Ma J."/>
        </authorList>
    </citation>
    <scope>NUCLEOTIDE SEQUENCE [LARGE SCALE GENOMIC DNA]</scope>
    <source>
        <strain evidence="5">CGMCC 1.12192</strain>
    </source>
</reference>
<feature type="transmembrane region" description="Helical" evidence="2">
    <location>
        <begin position="284"/>
        <end position="305"/>
    </location>
</feature>